<evidence type="ECO:0000256" key="1">
    <source>
        <dbReference type="SAM" id="MobiDB-lite"/>
    </source>
</evidence>
<dbReference type="OrthoDB" id="116316at2759"/>
<comment type="caution">
    <text evidence="2">The sequence shown here is derived from an EMBL/GenBank/DDBJ whole genome shotgun (WGS) entry which is preliminary data.</text>
</comment>
<proteinExistence type="predicted"/>
<gene>
    <name evidence="2" type="ORF">CR513_38241</name>
</gene>
<name>A0A371FSH2_MUCPR</name>
<feature type="non-terminal residue" evidence="2">
    <location>
        <position position="77"/>
    </location>
</feature>
<feature type="region of interest" description="Disordered" evidence="1">
    <location>
        <begin position="1"/>
        <end position="26"/>
    </location>
</feature>
<sequence>MEDNTNQMENKGKKGKSKENDDDCVTTATGDDLVILRDFESVSLVFDESMWTIDSEYCLVSATGRVALDRDEADMVS</sequence>
<dbReference type="Proteomes" id="UP000257109">
    <property type="component" value="Unassembled WGS sequence"/>
</dbReference>
<evidence type="ECO:0000313" key="2">
    <source>
        <dbReference type="EMBL" id="RDX81120.1"/>
    </source>
</evidence>
<reference evidence="2" key="1">
    <citation type="submission" date="2018-05" db="EMBL/GenBank/DDBJ databases">
        <title>Draft genome of Mucuna pruriens seed.</title>
        <authorList>
            <person name="Nnadi N.E."/>
            <person name="Vos R."/>
            <person name="Hasami M.H."/>
            <person name="Devisetty U.K."/>
            <person name="Aguiy J.C."/>
        </authorList>
    </citation>
    <scope>NUCLEOTIDE SEQUENCE [LARGE SCALE GENOMIC DNA]</scope>
    <source>
        <strain evidence="2">JCA_2017</strain>
    </source>
</reference>
<feature type="non-terminal residue" evidence="2">
    <location>
        <position position="1"/>
    </location>
</feature>
<protein>
    <submittedName>
        <fullName evidence="2">Uncharacterized protein</fullName>
    </submittedName>
</protein>
<keyword evidence="3" id="KW-1185">Reference proteome</keyword>
<accession>A0A371FSH2</accession>
<evidence type="ECO:0000313" key="3">
    <source>
        <dbReference type="Proteomes" id="UP000257109"/>
    </source>
</evidence>
<dbReference type="AlphaFoldDB" id="A0A371FSH2"/>
<organism evidence="2 3">
    <name type="scientific">Mucuna pruriens</name>
    <name type="common">Velvet bean</name>
    <name type="synonym">Dolichos pruriens</name>
    <dbReference type="NCBI Taxonomy" id="157652"/>
    <lineage>
        <taxon>Eukaryota</taxon>
        <taxon>Viridiplantae</taxon>
        <taxon>Streptophyta</taxon>
        <taxon>Embryophyta</taxon>
        <taxon>Tracheophyta</taxon>
        <taxon>Spermatophyta</taxon>
        <taxon>Magnoliopsida</taxon>
        <taxon>eudicotyledons</taxon>
        <taxon>Gunneridae</taxon>
        <taxon>Pentapetalae</taxon>
        <taxon>rosids</taxon>
        <taxon>fabids</taxon>
        <taxon>Fabales</taxon>
        <taxon>Fabaceae</taxon>
        <taxon>Papilionoideae</taxon>
        <taxon>50 kb inversion clade</taxon>
        <taxon>NPAAA clade</taxon>
        <taxon>indigoferoid/millettioid clade</taxon>
        <taxon>Phaseoleae</taxon>
        <taxon>Mucuna</taxon>
    </lineage>
</organism>
<dbReference type="EMBL" id="QJKJ01008006">
    <property type="protein sequence ID" value="RDX81120.1"/>
    <property type="molecule type" value="Genomic_DNA"/>
</dbReference>